<accession>A0ABQ1Y4X8</accession>
<evidence type="ECO:0000256" key="7">
    <source>
        <dbReference type="ARBA" id="ARBA00022777"/>
    </source>
</evidence>
<evidence type="ECO:0000256" key="8">
    <source>
        <dbReference type="ARBA" id="ARBA00022840"/>
    </source>
</evidence>
<evidence type="ECO:0000256" key="1">
    <source>
        <dbReference type="ARBA" id="ARBA00004651"/>
    </source>
</evidence>
<dbReference type="Proteomes" id="UP000659344">
    <property type="component" value="Unassembled WGS sequence"/>
</dbReference>
<keyword evidence="6" id="KW-0547">Nucleotide-binding</keyword>
<name>A0ABQ1Y4X8_9BACL</name>
<dbReference type="SMART" id="SM00304">
    <property type="entry name" value="HAMP"/>
    <property type="match status" value="1"/>
</dbReference>
<proteinExistence type="predicted"/>
<keyword evidence="2" id="KW-1003">Cell membrane</keyword>
<dbReference type="InterPro" id="IPR036890">
    <property type="entry name" value="HATPase_C_sf"/>
</dbReference>
<keyword evidence="15" id="KW-1185">Reference proteome</keyword>
<evidence type="ECO:0000256" key="12">
    <source>
        <dbReference type="SAM" id="Phobius"/>
    </source>
</evidence>
<dbReference type="EMBL" id="BMFT01000001">
    <property type="protein sequence ID" value="GGH12458.1"/>
    <property type="molecule type" value="Genomic_DNA"/>
</dbReference>
<keyword evidence="10" id="KW-0902">Two-component regulatory system</keyword>
<evidence type="ECO:0000256" key="3">
    <source>
        <dbReference type="ARBA" id="ARBA00022553"/>
    </source>
</evidence>
<evidence type="ECO:0000313" key="15">
    <source>
        <dbReference type="Proteomes" id="UP000659344"/>
    </source>
</evidence>
<keyword evidence="9 12" id="KW-1133">Transmembrane helix</keyword>
<organism evidence="14 15">
    <name type="scientific">Paenibacillus segetis</name>
    <dbReference type="NCBI Taxonomy" id="1325360"/>
    <lineage>
        <taxon>Bacteria</taxon>
        <taxon>Bacillati</taxon>
        <taxon>Bacillota</taxon>
        <taxon>Bacilli</taxon>
        <taxon>Bacillales</taxon>
        <taxon>Paenibacillaceae</taxon>
        <taxon>Paenibacillus</taxon>
    </lineage>
</organism>
<evidence type="ECO:0000256" key="4">
    <source>
        <dbReference type="ARBA" id="ARBA00022679"/>
    </source>
</evidence>
<comment type="caution">
    <text evidence="14">The sequence shown here is derived from an EMBL/GenBank/DDBJ whole genome shotgun (WGS) entry which is preliminary data.</text>
</comment>
<keyword evidence="7 14" id="KW-0418">Kinase</keyword>
<dbReference type="Gene3D" id="3.30.450.20">
    <property type="entry name" value="PAS domain"/>
    <property type="match status" value="1"/>
</dbReference>
<feature type="transmembrane region" description="Helical" evidence="12">
    <location>
        <begin position="299"/>
        <end position="322"/>
    </location>
</feature>
<dbReference type="PANTHER" id="PTHR34220">
    <property type="entry name" value="SENSOR HISTIDINE KINASE YPDA"/>
    <property type="match status" value="1"/>
</dbReference>
<evidence type="ECO:0000256" key="2">
    <source>
        <dbReference type="ARBA" id="ARBA00022475"/>
    </source>
</evidence>
<dbReference type="InterPro" id="IPR010559">
    <property type="entry name" value="Sig_transdc_His_kin_internal"/>
</dbReference>
<evidence type="ECO:0000256" key="5">
    <source>
        <dbReference type="ARBA" id="ARBA00022692"/>
    </source>
</evidence>
<dbReference type="InterPro" id="IPR050640">
    <property type="entry name" value="Bact_2-comp_sensor_kinase"/>
</dbReference>
<evidence type="ECO:0000313" key="14">
    <source>
        <dbReference type="EMBL" id="GGH12458.1"/>
    </source>
</evidence>
<keyword evidence="5 12" id="KW-0812">Transmembrane</keyword>
<sequence length="602" mass="68186">MKWNSIRTKLIVFMLLPTILCIVATMIVSYTHTTQSLRTRAVEENKDLLYQGYRNINSLLEELNRISLSVYSDSDFYRLLESGYDDMSSNIEIYSSLNFISSSMPDIFQVYLYGVKDKKATLFAQNVSRRWQGIAPYVDSNITGTQPLEIQSTHISHNYGLTSPLPQATKDQVISLHRRIERIPSNQALGYLSIDLKLSALTEILEQLYDQNQEDLFLVDHQGNIVYTNQSDVIGNKLQAKWYDNQILKGDQEQGYFEMDKAVFIYQKIIGPGADWTLVKKIPVPYLLREANEAVKINLLLLALSLIIIITAIILISIKITAPIKQLTRYMNQIEAGNLNVNITPAGNDEIGIVTRRFGSMMDTINNLILKEYKLELSNKTNQLRALQAQINPHFLNNTLQIIGTLALELKVPQIYALLSALAKMMHYSMHNNDQTVTLHDELEHVKAYIELQKERFENKFSFSYDVEESLLSVPMPKMILQPIVENYFKHGFRGTSNGAIELKALPLPANRVEICIVNNGTGIPLAKLESLRTELEQANLRDISPTDDTESLRQTPGPRIGLTNVLTRLQLVCGEDASLEIDNLEAGGIMIRLEFDIRSGA</sequence>
<keyword evidence="11 12" id="KW-0472">Membrane</keyword>
<comment type="subcellular location">
    <subcellularLocation>
        <location evidence="1">Cell membrane</location>
        <topology evidence="1">Multi-pass membrane protein</topology>
    </subcellularLocation>
</comment>
<dbReference type="Pfam" id="PF06580">
    <property type="entry name" value="His_kinase"/>
    <property type="match status" value="1"/>
</dbReference>
<reference evidence="15" key="1">
    <citation type="journal article" date="2019" name="Int. J. Syst. Evol. Microbiol.">
        <title>The Global Catalogue of Microorganisms (GCM) 10K type strain sequencing project: providing services to taxonomists for standard genome sequencing and annotation.</title>
        <authorList>
            <consortium name="The Broad Institute Genomics Platform"/>
            <consortium name="The Broad Institute Genome Sequencing Center for Infectious Disease"/>
            <person name="Wu L."/>
            <person name="Ma J."/>
        </authorList>
    </citation>
    <scope>NUCLEOTIDE SEQUENCE [LARGE SCALE GENOMIC DNA]</scope>
    <source>
        <strain evidence="15">CGMCC 1.12769</strain>
    </source>
</reference>
<dbReference type="SUPFAM" id="SSF55874">
    <property type="entry name" value="ATPase domain of HSP90 chaperone/DNA topoisomerase II/histidine kinase"/>
    <property type="match status" value="1"/>
</dbReference>
<keyword evidence="3" id="KW-0597">Phosphoprotein</keyword>
<evidence type="ECO:0000256" key="9">
    <source>
        <dbReference type="ARBA" id="ARBA00022989"/>
    </source>
</evidence>
<feature type="transmembrane region" description="Helical" evidence="12">
    <location>
        <begin position="12"/>
        <end position="30"/>
    </location>
</feature>
<feature type="domain" description="HAMP" evidence="13">
    <location>
        <begin position="318"/>
        <end position="370"/>
    </location>
</feature>
<evidence type="ECO:0000259" key="13">
    <source>
        <dbReference type="PROSITE" id="PS50885"/>
    </source>
</evidence>
<gene>
    <name evidence="14" type="ORF">GCM10008013_04900</name>
</gene>
<dbReference type="SUPFAM" id="SSF158472">
    <property type="entry name" value="HAMP domain-like"/>
    <property type="match status" value="1"/>
</dbReference>
<evidence type="ECO:0000256" key="10">
    <source>
        <dbReference type="ARBA" id="ARBA00023012"/>
    </source>
</evidence>
<keyword evidence="8" id="KW-0067">ATP-binding</keyword>
<dbReference type="InterPro" id="IPR003660">
    <property type="entry name" value="HAMP_dom"/>
</dbReference>
<dbReference type="RefSeq" id="WP_188535473.1">
    <property type="nucleotide sequence ID" value="NZ_BMFT01000001.1"/>
</dbReference>
<protein>
    <submittedName>
        <fullName evidence="14">Histidine kinase</fullName>
    </submittedName>
</protein>
<dbReference type="Gene3D" id="6.10.340.10">
    <property type="match status" value="1"/>
</dbReference>
<dbReference type="PANTHER" id="PTHR34220:SF11">
    <property type="entry name" value="SENSOR PROTEIN KINASE HPTS"/>
    <property type="match status" value="1"/>
</dbReference>
<dbReference type="CDD" id="cd06225">
    <property type="entry name" value="HAMP"/>
    <property type="match status" value="1"/>
</dbReference>
<evidence type="ECO:0000256" key="6">
    <source>
        <dbReference type="ARBA" id="ARBA00022741"/>
    </source>
</evidence>
<keyword evidence="4" id="KW-0808">Transferase</keyword>
<dbReference type="PROSITE" id="PS50885">
    <property type="entry name" value="HAMP"/>
    <property type="match status" value="1"/>
</dbReference>
<dbReference type="Gene3D" id="3.30.565.10">
    <property type="entry name" value="Histidine kinase-like ATPase, C-terminal domain"/>
    <property type="match status" value="1"/>
</dbReference>
<dbReference type="GO" id="GO:0016301">
    <property type="term" value="F:kinase activity"/>
    <property type="evidence" value="ECO:0007669"/>
    <property type="project" value="UniProtKB-KW"/>
</dbReference>
<dbReference type="Pfam" id="PF00672">
    <property type="entry name" value="HAMP"/>
    <property type="match status" value="1"/>
</dbReference>
<evidence type="ECO:0000256" key="11">
    <source>
        <dbReference type="ARBA" id="ARBA00023136"/>
    </source>
</evidence>